<dbReference type="AlphaFoldDB" id="A0A7K4NKD1"/>
<dbReference type="PANTHER" id="PTHR30250:SF28">
    <property type="entry name" value="POLYSACCHARIDE BIOSYNTHESIS PROTEIN"/>
    <property type="match status" value="1"/>
</dbReference>
<comment type="subcellular location">
    <subcellularLocation>
        <location evidence="1">Cell membrane</location>
        <topology evidence="1">Multi-pass membrane protein</topology>
    </subcellularLocation>
</comment>
<evidence type="ECO:0000256" key="3">
    <source>
        <dbReference type="ARBA" id="ARBA00022692"/>
    </source>
</evidence>
<evidence type="ECO:0000256" key="6">
    <source>
        <dbReference type="SAM" id="Phobius"/>
    </source>
</evidence>
<feature type="transmembrane region" description="Helical" evidence="6">
    <location>
        <begin position="112"/>
        <end position="130"/>
    </location>
</feature>
<name>A0A7K4NKD1_9ARCH</name>
<dbReference type="Proteomes" id="UP000529843">
    <property type="component" value="Unassembled WGS sequence"/>
</dbReference>
<feature type="transmembrane region" description="Helical" evidence="6">
    <location>
        <begin position="302"/>
        <end position="320"/>
    </location>
</feature>
<evidence type="ECO:0000256" key="2">
    <source>
        <dbReference type="ARBA" id="ARBA00022475"/>
    </source>
</evidence>
<evidence type="ECO:0008006" key="9">
    <source>
        <dbReference type="Google" id="ProtNLM"/>
    </source>
</evidence>
<feature type="transmembrane region" description="Helical" evidence="6">
    <location>
        <begin position="267"/>
        <end position="290"/>
    </location>
</feature>
<evidence type="ECO:0000256" key="5">
    <source>
        <dbReference type="ARBA" id="ARBA00023136"/>
    </source>
</evidence>
<dbReference type="InterPro" id="IPR050833">
    <property type="entry name" value="Poly_Biosynth_Transport"/>
</dbReference>
<dbReference type="GO" id="GO:0005886">
    <property type="term" value="C:plasma membrane"/>
    <property type="evidence" value="ECO:0007669"/>
    <property type="project" value="UniProtKB-SubCell"/>
</dbReference>
<evidence type="ECO:0000313" key="7">
    <source>
        <dbReference type="EMBL" id="NWK01804.1"/>
    </source>
</evidence>
<evidence type="ECO:0000256" key="1">
    <source>
        <dbReference type="ARBA" id="ARBA00004651"/>
    </source>
</evidence>
<feature type="transmembrane region" description="Helical" evidence="6">
    <location>
        <begin position="21"/>
        <end position="39"/>
    </location>
</feature>
<organism evidence="7 8">
    <name type="scientific">Marine Group I thaumarchaeote</name>
    <dbReference type="NCBI Taxonomy" id="2511932"/>
    <lineage>
        <taxon>Archaea</taxon>
        <taxon>Nitrososphaerota</taxon>
        <taxon>Marine Group I</taxon>
    </lineage>
</organism>
<evidence type="ECO:0000256" key="4">
    <source>
        <dbReference type="ARBA" id="ARBA00022989"/>
    </source>
</evidence>
<keyword evidence="3 6" id="KW-0812">Transmembrane</keyword>
<feature type="transmembrane region" description="Helical" evidence="6">
    <location>
        <begin position="358"/>
        <end position="378"/>
    </location>
</feature>
<dbReference type="PANTHER" id="PTHR30250">
    <property type="entry name" value="PST FAMILY PREDICTED COLANIC ACID TRANSPORTER"/>
    <property type="match status" value="1"/>
</dbReference>
<keyword evidence="5 6" id="KW-0472">Membrane</keyword>
<sequence length="385" mass="42329">MKNTWKNFKDNIIGKKGLLSIGFADIVGSVISAFFWLYIASQLNPEIYGELIYFISIAGLAQMVSLLGSSNALTVYTAKNVKIQSTLFLISILAAAISLAIITIFLNRLDAGLLAVGFVVFSLVNSVILGKKLFVKYSKLVLSQKILTLILGIGLYFVFDVYGIIYGLALSYIPHLVIFVKEFSRTKIDFALLKPRKGFIINNYVMSLTAGLGGSVDKLIIAPVLGFALLGNYSLAAQMLTMMMMFTAVVYKYLLPLDASGEPNKKIRQITIIISIIITVLGVTILPNVIDWIFPKFIDAKDAIQIMSLGIIPGTISILYSSKFLGMEKSKFVLITKFVSLVVLIGGFLYFGPIYGTVGLAWVIVAILTWESIFLFIMSRSLRAV</sequence>
<keyword evidence="2" id="KW-1003">Cell membrane</keyword>
<accession>A0A7K4NKD1</accession>
<feature type="transmembrane region" description="Helical" evidence="6">
    <location>
        <begin position="332"/>
        <end position="352"/>
    </location>
</feature>
<keyword evidence="4 6" id="KW-1133">Transmembrane helix</keyword>
<feature type="transmembrane region" description="Helical" evidence="6">
    <location>
        <begin position="87"/>
        <end position="106"/>
    </location>
</feature>
<protein>
    <recommendedName>
        <fullName evidence="9">Oligosaccharide flippase family protein</fullName>
    </recommendedName>
</protein>
<proteinExistence type="predicted"/>
<feature type="transmembrane region" description="Helical" evidence="6">
    <location>
        <begin position="51"/>
        <end position="75"/>
    </location>
</feature>
<gene>
    <name evidence="7" type="ORF">HX804_00610</name>
</gene>
<reference evidence="7 8" key="1">
    <citation type="journal article" date="2019" name="Environ. Microbiol.">
        <title>Genomics insights into ecotype formation of ammonia-oxidizing archaea in the deep ocean.</title>
        <authorList>
            <person name="Wang Y."/>
            <person name="Huang J.M."/>
            <person name="Cui G.J."/>
            <person name="Nunoura T."/>
            <person name="Takaki Y."/>
            <person name="Li W.L."/>
            <person name="Li J."/>
            <person name="Gao Z.M."/>
            <person name="Takai K."/>
            <person name="Zhang A.Q."/>
            <person name="Stepanauskas R."/>
        </authorList>
    </citation>
    <scope>NUCLEOTIDE SEQUENCE [LARGE SCALE GENOMIC DNA]</scope>
    <source>
        <strain evidence="7 8">N8</strain>
    </source>
</reference>
<evidence type="ECO:0000313" key="8">
    <source>
        <dbReference type="Proteomes" id="UP000529843"/>
    </source>
</evidence>
<dbReference type="EMBL" id="JACAST010000002">
    <property type="protein sequence ID" value="NWK01804.1"/>
    <property type="molecule type" value="Genomic_DNA"/>
</dbReference>
<comment type="caution">
    <text evidence="7">The sequence shown here is derived from an EMBL/GenBank/DDBJ whole genome shotgun (WGS) entry which is preliminary data.</text>
</comment>